<keyword evidence="6" id="KW-0066">ATP synthesis</keyword>
<dbReference type="EMBL" id="MHCR01000023">
    <property type="protein sequence ID" value="OGY25144.1"/>
    <property type="molecule type" value="Genomic_DNA"/>
</dbReference>
<comment type="subcellular location">
    <subcellularLocation>
        <location evidence="1">Membrane</location>
    </subcellularLocation>
</comment>
<evidence type="ECO:0000256" key="2">
    <source>
        <dbReference type="ARBA" id="ARBA00022448"/>
    </source>
</evidence>
<evidence type="ECO:0000256" key="3">
    <source>
        <dbReference type="ARBA" id="ARBA00022781"/>
    </source>
</evidence>
<keyword evidence="2" id="KW-0813">Transport</keyword>
<evidence type="ECO:0000313" key="7">
    <source>
        <dbReference type="EMBL" id="OGY25144.1"/>
    </source>
</evidence>
<dbReference type="InterPro" id="IPR000711">
    <property type="entry name" value="ATPase_OSCP/dsu"/>
</dbReference>
<dbReference type="AlphaFoldDB" id="A0A1G1WBZ8"/>
<keyword evidence="5" id="KW-0472">Membrane</keyword>
<evidence type="ECO:0000313" key="8">
    <source>
        <dbReference type="Proteomes" id="UP000178162"/>
    </source>
</evidence>
<protein>
    <submittedName>
        <fullName evidence="7">Uncharacterized protein</fullName>
    </submittedName>
</protein>
<dbReference type="Pfam" id="PF00213">
    <property type="entry name" value="OSCP"/>
    <property type="match status" value="1"/>
</dbReference>
<evidence type="ECO:0000256" key="1">
    <source>
        <dbReference type="ARBA" id="ARBA00004370"/>
    </source>
</evidence>
<name>A0A1G1WBZ8_9BACT</name>
<keyword evidence="3" id="KW-0375">Hydrogen ion transport</keyword>
<dbReference type="Proteomes" id="UP000178162">
    <property type="component" value="Unassembled WGS sequence"/>
</dbReference>
<reference evidence="7 8" key="1">
    <citation type="journal article" date="2016" name="Nat. Commun.">
        <title>Thousands of microbial genomes shed light on interconnected biogeochemical processes in an aquifer system.</title>
        <authorList>
            <person name="Anantharaman K."/>
            <person name="Brown C.T."/>
            <person name="Hug L.A."/>
            <person name="Sharon I."/>
            <person name="Castelle C.J."/>
            <person name="Probst A.J."/>
            <person name="Thomas B.C."/>
            <person name="Singh A."/>
            <person name="Wilkins M.J."/>
            <person name="Karaoz U."/>
            <person name="Brodie E.L."/>
            <person name="Williams K.H."/>
            <person name="Hubbard S.S."/>
            <person name="Banfield J.F."/>
        </authorList>
    </citation>
    <scope>NUCLEOTIDE SEQUENCE [LARGE SCALE GENOMIC DNA]</scope>
</reference>
<dbReference type="GO" id="GO:0016020">
    <property type="term" value="C:membrane"/>
    <property type="evidence" value="ECO:0007669"/>
    <property type="project" value="UniProtKB-SubCell"/>
</dbReference>
<dbReference type="STRING" id="1802595.A2134_00540"/>
<evidence type="ECO:0000256" key="6">
    <source>
        <dbReference type="ARBA" id="ARBA00023310"/>
    </source>
</evidence>
<accession>A0A1G1WBZ8</accession>
<proteinExistence type="predicted"/>
<sequence>MKTNKKEILKIAKKLFSSSFTNQEIDIRKVRKSIQIIKRANKRDVVTILKIYLNLMRTFLAKKTLSIESVDKLHPRYIKSLTNYFERSYKTGLTVQTQLNKALLGGLRISLGDTQWDLSISEKINQIKETVNARHN</sequence>
<dbReference type="GO" id="GO:0046933">
    <property type="term" value="F:proton-transporting ATP synthase activity, rotational mechanism"/>
    <property type="evidence" value="ECO:0007669"/>
    <property type="project" value="InterPro"/>
</dbReference>
<organism evidence="7 8">
    <name type="scientific">Candidatus Woykebacteria bacterium RBG_16_39_9b</name>
    <dbReference type="NCBI Taxonomy" id="1802595"/>
    <lineage>
        <taxon>Bacteria</taxon>
        <taxon>Candidatus Woykeibacteriota</taxon>
    </lineage>
</organism>
<comment type="caution">
    <text evidence="7">The sequence shown here is derived from an EMBL/GenBank/DDBJ whole genome shotgun (WGS) entry which is preliminary data.</text>
</comment>
<evidence type="ECO:0000256" key="5">
    <source>
        <dbReference type="ARBA" id="ARBA00023136"/>
    </source>
</evidence>
<evidence type="ECO:0000256" key="4">
    <source>
        <dbReference type="ARBA" id="ARBA00023065"/>
    </source>
</evidence>
<gene>
    <name evidence="7" type="ORF">A2134_00540</name>
</gene>
<keyword evidence="4" id="KW-0406">Ion transport</keyword>